<sequence>METEGSEKPEDQKIDPLLEIKDSISELKKSYNEIRGTVLDLLPILKDFRDLIQGKSLFEKGFFFLNSLAKEIKSNILTEINNKLSEPYDILRELRAEFDNFKDSNYDQHYEIKDSLDIFKSQLEVMFRNQAAMTEREDFFENKISDLKEDLALKAPFGLFNKLSDTVTTKASIGDIKDIEDKIIKLVSLQEFRALNDQVEWLNQKMNSYASRDMISNLEKTIIDNVMGQVGDYCKKTDFAEEVEKIQEKINLTKKEIDTNKETHFRIADKLKSEISKVNNSLHSKPWNPDIEFVISAINKKTDEKDFNDFKIETEPQIRNFDIKVNIFSKKTELFEKIIERYDELLLDKASKDDLSKIQQVLPTFCKENDFISFKINTESHFTTIDNRQIAHIDNIHYVNSRLDTFDFNFKIFKKDMKLFLNLYNHFEEFKQKIENKADKEDLYSMNDLLSKQEDMVAAAQAIDDLHKQLEMQAILHHATIKTLLDSTDTAGTKNRKRLEIYRNSSSLLNWISNSIAPEMDKLVGTARNLINSSFNKSMLPDHDSPDIILPLLPSHDKKRSKLVTPIPVPNT</sequence>
<keyword evidence="3" id="KW-1185">Reference proteome</keyword>
<comment type="caution">
    <text evidence="2">The sequence shown here is derived from an EMBL/GenBank/DDBJ whole genome shotgun (WGS) entry which is preliminary data.</text>
</comment>
<feature type="coiled-coil region" evidence="1">
    <location>
        <begin position="236"/>
        <end position="263"/>
    </location>
</feature>
<proteinExistence type="predicted"/>
<protein>
    <submittedName>
        <fullName evidence="2">Uncharacterized protein</fullName>
    </submittedName>
</protein>
<organism evidence="2 3">
    <name type="scientific">Blepharisma stoltei</name>
    <dbReference type="NCBI Taxonomy" id="1481888"/>
    <lineage>
        <taxon>Eukaryota</taxon>
        <taxon>Sar</taxon>
        <taxon>Alveolata</taxon>
        <taxon>Ciliophora</taxon>
        <taxon>Postciliodesmatophora</taxon>
        <taxon>Heterotrichea</taxon>
        <taxon>Heterotrichida</taxon>
        <taxon>Blepharismidae</taxon>
        <taxon>Blepharisma</taxon>
    </lineage>
</organism>
<reference evidence="2" key="1">
    <citation type="submission" date="2021-09" db="EMBL/GenBank/DDBJ databases">
        <authorList>
            <consortium name="AG Swart"/>
            <person name="Singh M."/>
            <person name="Singh A."/>
            <person name="Seah K."/>
            <person name="Emmerich C."/>
        </authorList>
    </citation>
    <scope>NUCLEOTIDE SEQUENCE</scope>
    <source>
        <strain evidence="2">ATCC30299</strain>
    </source>
</reference>
<gene>
    <name evidence="2" type="ORF">BSTOLATCC_MIC52396</name>
</gene>
<name>A0AAU9JVY2_9CILI</name>
<evidence type="ECO:0000313" key="2">
    <source>
        <dbReference type="EMBL" id="CAG9330990.1"/>
    </source>
</evidence>
<evidence type="ECO:0000256" key="1">
    <source>
        <dbReference type="SAM" id="Coils"/>
    </source>
</evidence>
<dbReference type="Proteomes" id="UP001162131">
    <property type="component" value="Unassembled WGS sequence"/>
</dbReference>
<keyword evidence="1" id="KW-0175">Coiled coil</keyword>
<accession>A0AAU9JVY2</accession>
<dbReference type="AlphaFoldDB" id="A0AAU9JVY2"/>
<dbReference type="EMBL" id="CAJZBQ010000052">
    <property type="protein sequence ID" value="CAG9330990.1"/>
    <property type="molecule type" value="Genomic_DNA"/>
</dbReference>
<evidence type="ECO:0000313" key="3">
    <source>
        <dbReference type="Proteomes" id="UP001162131"/>
    </source>
</evidence>